<dbReference type="PROSITE" id="PS51796">
    <property type="entry name" value="MSS4"/>
    <property type="match status" value="1"/>
</dbReference>
<dbReference type="GO" id="GO:0007264">
    <property type="term" value="P:small GTPase-mediated signal transduction"/>
    <property type="evidence" value="ECO:0007669"/>
    <property type="project" value="InterPro"/>
</dbReference>
<evidence type="ECO:0000256" key="4">
    <source>
        <dbReference type="ARBA" id="ARBA00022927"/>
    </source>
</evidence>
<evidence type="ECO:0000313" key="7">
    <source>
        <dbReference type="EMBL" id="KAJ7705331.1"/>
    </source>
</evidence>
<keyword evidence="4" id="KW-0653">Protein transport</keyword>
<dbReference type="Gene3D" id="2.170.150.10">
    <property type="entry name" value="Metal Binding Protein, Guanine Nucleotide Exchange Factor, Chain A"/>
    <property type="match status" value="1"/>
</dbReference>
<evidence type="ECO:0000256" key="3">
    <source>
        <dbReference type="ARBA" id="ARBA00022679"/>
    </source>
</evidence>
<reference evidence="7" key="1">
    <citation type="submission" date="2023-03" db="EMBL/GenBank/DDBJ databases">
        <title>Massive genome expansion in bonnet fungi (Mycena s.s.) driven by repeated elements and novel gene families across ecological guilds.</title>
        <authorList>
            <consortium name="Lawrence Berkeley National Laboratory"/>
            <person name="Harder C.B."/>
            <person name="Miyauchi S."/>
            <person name="Viragh M."/>
            <person name="Kuo A."/>
            <person name="Thoen E."/>
            <person name="Andreopoulos B."/>
            <person name="Lu D."/>
            <person name="Skrede I."/>
            <person name="Drula E."/>
            <person name="Henrissat B."/>
            <person name="Morin E."/>
            <person name="Kohler A."/>
            <person name="Barry K."/>
            <person name="LaButti K."/>
            <person name="Morin E."/>
            <person name="Salamov A."/>
            <person name="Lipzen A."/>
            <person name="Mereny Z."/>
            <person name="Hegedus B."/>
            <person name="Baldrian P."/>
            <person name="Stursova M."/>
            <person name="Weitz H."/>
            <person name="Taylor A."/>
            <person name="Grigoriev I.V."/>
            <person name="Nagy L.G."/>
            <person name="Martin F."/>
            <person name="Kauserud H."/>
        </authorList>
    </citation>
    <scope>NUCLEOTIDE SEQUENCE</scope>
    <source>
        <strain evidence="7">CBHHK067</strain>
    </source>
</reference>
<dbReference type="InterPro" id="IPR016181">
    <property type="entry name" value="Acyl_CoA_acyltransferase"/>
</dbReference>
<name>A0AAD7M7Y5_MYCRO</name>
<sequence>MMDTTLTFKYLPFEHLEDAIKIEEQGFPPDEAATLEAFQLRQKQASDLFLGAYQNTGAQDRLIGYVCSTLSPDTSLTHDSMSTHVPGSSSVCIHSVCVSPAFRKQGAGLKLLREYIARLETTHRENSGPYQRILLITHDNLRRFYEKAGFEWVGPSAVVHGSQPWYEMRIVLGSSSSSFDSATQRGVFEALQRPSRNPLPQALSSFLGGITEVSSYGSNVPVNKFDLLCPRTDCGSVILKSGVAKLTEAPSVQMDPLDHPRHPLLPALPIPPTAAQWWLIAPSPMEFENIGFSHVVESLGDKMKLLACAECDLGPLGWCKEGGTEFWLACSRVGYKTG</sequence>
<dbReference type="PANTHER" id="PTHR10908:SF0">
    <property type="entry name" value="SEROTONIN N-ACETYLTRANSFERASE"/>
    <property type="match status" value="1"/>
</dbReference>
<keyword evidence="3" id="KW-0808">Transferase</keyword>
<dbReference type="SUPFAM" id="SSF55729">
    <property type="entry name" value="Acyl-CoA N-acyltransferases (Nat)"/>
    <property type="match status" value="1"/>
</dbReference>
<keyword evidence="2" id="KW-0344">Guanine-nucleotide releasing factor</keyword>
<evidence type="ECO:0000256" key="2">
    <source>
        <dbReference type="ARBA" id="ARBA00022658"/>
    </source>
</evidence>
<comment type="caution">
    <text evidence="7">The sequence shown here is derived from an EMBL/GenBank/DDBJ whole genome shotgun (WGS) entry which is preliminary data.</text>
</comment>
<keyword evidence="1" id="KW-0813">Transport</keyword>
<dbReference type="InterPro" id="IPR051635">
    <property type="entry name" value="SNAT-like"/>
</dbReference>
<dbReference type="InterPro" id="IPR000182">
    <property type="entry name" value="GNAT_dom"/>
</dbReference>
<dbReference type="GO" id="GO:0008080">
    <property type="term" value="F:N-acetyltransferase activity"/>
    <property type="evidence" value="ECO:0007669"/>
    <property type="project" value="UniProtKB-ARBA"/>
</dbReference>
<dbReference type="GO" id="GO:0015031">
    <property type="term" value="P:protein transport"/>
    <property type="evidence" value="ECO:0007669"/>
    <property type="project" value="UniProtKB-KW"/>
</dbReference>
<dbReference type="Proteomes" id="UP001221757">
    <property type="component" value="Unassembled WGS sequence"/>
</dbReference>
<dbReference type="CDD" id="cd04301">
    <property type="entry name" value="NAT_SF"/>
    <property type="match status" value="1"/>
</dbReference>
<protein>
    <submittedName>
        <fullName evidence="7">Acyl-CoA N-acyltransferase</fullName>
    </submittedName>
</protein>
<evidence type="ECO:0000256" key="5">
    <source>
        <dbReference type="ARBA" id="ARBA00023315"/>
    </source>
</evidence>
<proteinExistence type="predicted"/>
<accession>A0AAD7M7Y5</accession>
<evidence type="ECO:0000256" key="1">
    <source>
        <dbReference type="ARBA" id="ARBA00022448"/>
    </source>
</evidence>
<dbReference type="Pfam" id="PF04421">
    <property type="entry name" value="Mss4"/>
    <property type="match status" value="1"/>
</dbReference>
<dbReference type="SUPFAM" id="SSF51316">
    <property type="entry name" value="Mss4-like"/>
    <property type="match status" value="1"/>
</dbReference>
<keyword evidence="8" id="KW-1185">Reference proteome</keyword>
<gene>
    <name evidence="7" type="ORF">B0H17DRAFT_1037682</name>
</gene>
<dbReference type="EMBL" id="JARKIE010000008">
    <property type="protein sequence ID" value="KAJ7705331.1"/>
    <property type="molecule type" value="Genomic_DNA"/>
</dbReference>
<dbReference type="GO" id="GO:0005085">
    <property type="term" value="F:guanyl-nucleotide exchange factor activity"/>
    <property type="evidence" value="ECO:0007669"/>
    <property type="project" value="UniProtKB-KW"/>
</dbReference>
<feature type="domain" description="N-acetyltransferase" evidence="6">
    <location>
        <begin position="6"/>
        <end position="173"/>
    </location>
</feature>
<evidence type="ECO:0000259" key="6">
    <source>
        <dbReference type="PROSITE" id="PS51186"/>
    </source>
</evidence>
<evidence type="ECO:0000313" key="8">
    <source>
        <dbReference type="Proteomes" id="UP001221757"/>
    </source>
</evidence>
<keyword evidence="5" id="KW-0012">Acyltransferase</keyword>
<dbReference type="Pfam" id="PF13673">
    <property type="entry name" value="Acetyltransf_10"/>
    <property type="match status" value="1"/>
</dbReference>
<dbReference type="InterPro" id="IPR011057">
    <property type="entry name" value="Mss4-like_sf"/>
</dbReference>
<dbReference type="AlphaFoldDB" id="A0AAD7M7Y5"/>
<dbReference type="PANTHER" id="PTHR10908">
    <property type="entry name" value="SEROTONIN N-ACETYLTRANSFERASE"/>
    <property type="match status" value="1"/>
</dbReference>
<dbReference type="Gene3D" id="3.40.630.30">
    <property type="match status" value="1"/>
</dbReference>
<organism evidence="7 8">
    <name type="scientific">Mycena rosella</name>
    <name type="common">Pink bonnet</name>
    <name type="synonym">Agaricus rosellus</name>
    <dbReference type="NCBI Taxonomy" id="1033263"/>
    <lineage>
        <taxon>Eukaryota</taxon>
        <taxon>Fungi</taxon>
        <taxon>Dikarya</taxon>
        <taxon>Basidiomycota</taxon>
        <taxon>Agaricomycotina</taxon>
        <taxon>Agaricomycetes</taxon>
        <taxon>Agaricomycetidae</taxon>
        <taxon>Agaricales</taxon>
        <taxon>Marasmiineae</taxon>
        <taxon>Mycenaceae</taxon>
        <taxon>Mycena</taxon>
    </lineage>
</organism>
<dbReference type="PROSITE" id="PS51186">
    <property type="entry name" value="GNAT"/>
    <property type="match status" value="1"/>
</dbReference>
<dbReference type="InterPro" id="IPR011323">
    <property type="entry name" value="Mss4/transl-control_tumour"/>
</dbReference>
<dbReference type="InterPro" id="IPR007515">
    <property type="entry name" value="Mss4"/>
</dbReference>